<evidence type="ECO:0000256" key="1">
    <source>
        <dbReference type="SAM" id="SignalP"/>
    </source>
</evidence>
<comment type="caution">
    <text evidence="2">The sequence shown here is derived from an EMBL/GenBank/DDBJ whole genome shotgun (WGS) entry which is preliminary data.</text>
</comment>
<protein>
    <recommendedName>
        <fullName evidence="4">Carboxypeptidase regulatory-like domain-containing protein</fullName>
    </recommendedName>
</protein>
<feature type="signal peptide" evidence="1">
    <location>
        <begin position="1"/>
        <end position="23"/>
    </location>
</feature>
<keyword evidence="3" id="KW-1185">Reference proteome</keyword>
<evidence type="ECO:0000313" key="3">
    <source>
        <dbReference type="Proteomes" id="UP000255265"/>
    </source>
</evidence>
<dbReference type="PROSITE" id="PS51257">
    <property type="entry name" value="PROKAR_LIPOPROTEIN"/>
    <property type="match status" value="1"/>
</dbReference>
<evidence type="ECO:0008006" key="4">
    <source>
        <dbReference type="Google" id="ProtNLM"/>
    </source>
</evidence>
<proteinExistence type="predicted"/>
<dbReference type="EMBL" id="QQAV01000001">
    <property type="protein sequence ID" value="RDI28889.1"/>
    <property type="molecule type" value="Genomic_DNA"/>
</dbReference>
<organism evidence="2 3">
    <name type="scientific">Pseudacidovorax intermedius</name>
    <dbReference type="NCBI Taxonomy" id="433924"/>
    <lineage>
        <taxon>Bacteria</taxon>
        <taxon>Pseudomonadati</taxon>
        <taxon>Pseudomonadota</taxon>
        <taxon>Betaproteobacteria</taxon>
        <taxon>Burkholderiales</taxon>
        <taxon>Comamonadaceae</taxon>
        <taxon>Pseudacidovorax</taxon>
    </lineage>
</organism>
<dbReference type="STRING" id="433924.NS331_20995"/>
<reference evidence="2 3" key="1">
    <citation type="submission" date="2018-07" db="EMBL/GenBank/DDBJ databases">
        <title>Genomic Encyclopedia of Type Strains, Phase IV (KMG-IV): sequencing the most valuable type-strain genomes for metagenomic binning, comparative biology and taxonomic classification.</title>
        <authorList>
            <person name="Goeker M."/>
        </authorList>
    </citation>
    <scope>NUCLEOTIDE SEQUENCE [LARGE SCALE GENOMIC DNA]</scope>
    <source>
        <strain evidence="2 3">DSM 21352</strain>
    </source>
</reference>
<sequence length="132" mass="13632">MPSRQFLMSAALAAACTAGLAHAQMPPWTEAGQGRYVCGGIGSDESTAMRSAMKSHPLSLLFARADGAYLAAVAVEIRGAQGGAGLSLRADGPVCLVDLPSGAYVVEATFEGRTQRRELSLGGGPKTADFRF</sequence>
<dbReference type="OrthoDB" id="8926484at2"/>
<dbReference type="AlphaFoldDB" id="A0A370FRA5"/>
<accession>A0A370FRA5</accession>
<gene>
    <name evidence="2" type="ORF">DFR41_101645</name>
</gene>
<name>A0A370FRA5_9BURK</name>
<evidence type="ECO:0000313" key="2">
    <source>
        <dbReference type="EMBL" id="RDI28889.1"/>
    </source>
</evidence>
<feature type="chain" id="PRO_5016662044" description="Carboxypeptidase regulatory-like domain-containing protein" evidence="1">
    <location>
        <begin position="24"/>
        <end position="132"/>
    </location>
</feature>
<dbReference type="Proteomes" id="UP000255265">
    <property type="component" value="Unassembled WGS sequence"/>
</dbReference>
<dbReference type="RefSeq" id="WP_114801665.1">
    <property type="nucleotide sequence ID" value="NZ_QQAV01000001.1"/>
</dbReference>
<keyword evidence="1" id="KW-0732">Signal</keyword>